<reference evidence="1 2" key="1">
    <citation type="journal article" date="2019" name="Int. J. Syst. Evol. Microbiol.">
        <title>The Global Catalogue of Microorganisms (GCM) 10K type strain sequencing project: providing services to taxonomists for standard genome sequencing and annotation.</title>
        <authorList>
            <consortium name="The Broad Institute Genomics Platform"/>
            <consortium name="The Broad Institute Genome Sequencing Center for Infectious Disease"/>
            <person name="Wu L."/>
            <person name="Ma J."/>
        </authorList>
    </citation>
    <scope>NUCLEOTIDE SEQUENCE [LARGE SCALE GENOMIC DNA]</scope>
    <source>
        <strain evidence="1 2">JCM 14588</strain>
    </source>
</reference>
<accession>A0ABN2BGX6</accession>
<keyword evidence="2" id="KW-1185">Reference proteome</keyword>
<gene>
    <name evidence="1" type="ORF">GCM10009762_10890</name>
</gene>
<dbReference type="RefSeq" id="WP_346029946.1">
    <property type="nucleotide sequence ID" value="NZ_BAAANV010000031.1"/>
</dbReference>
<comment type="caution">
    <text evidence="1">The sequence shown here is derived from an EMBL/GenBank/DDBJ whole genome shotgun (WGS) entry which is preliminary data.</text>
</comment>
<evidence type="ECO:0000313" key="1">
    <source>
        <dbReference type="EMBL" id="GAA1539053.1"/>
    </source>
</evidence>
<evidence type="ECO:0008006" key="3">
    <source>
        <dbReference type="Google" id="ProtNLM"/>
    </source>
</evidence>
<name>A0ABN2BGX6_9MICO</name>
<dbReference type="EMBL" id="BAAANV010000031">
    <property type="protein sequence ID" value="GAA1539053.1"/>
    <property type="molecule type" value="Genomic_DNA"/>
</dbReference>
<evidence type="ECO:0000313" key="2">
    <source>
        <dbReference type="Proteomes" id="UP001501288"/>
    </source>
</evidence>
<proteinExistence type="predicted"/>
<dbReference type="Proteomes" id="UP001501288">
    <property type="component" value="Unassembled WGS sequence"/>
</dbReference>
<organism evidence="1 2">
    <name type="scientific">Dermacoccus barathri</name>
    <dbReference type="NCBI Taxonomy" id="322601"/>
    <lineage>
        <taxon>Bacteria</taxon>
        <taxon>Bacillati</taxon>
        <taxon>Actinomycetota</taxon>
        <taxon>Actinomycetes</taxon>
        <taxon>Micrococcales</taxon>
        <taxon>Dermacoccaceae</taxon>
        <taxon>Dermacoccus</taxon>
    </lineage>
</organism>
<protein>
    <recommendedName>
        <fullName evidence="3">DUF5655 domain-containing protein</fullName>
    </recommendedName>
</protein>
<sequence>MNAPRDESLFVATYKVKPDDMTNRGHDVPGEAPEAGARILRSVTMKPETEPLIDEIHAAVEKLARAVDT</sequence>